<dbReference type="SUPFAM" id="SSF48264">
    <property type="entry name" value="Cytochrome P450"/>
    <property type="match status" value="1"/>
</dbReference>
<feature type="binding site" description="axial binding residue" evidence="11">
    <location>
        <position position="470"/>
    </location>
    <ligand>
        <name>heme</name>
        <dbReference type="ChEBI" id="CHEBI:30413"/>
    </ligand>
    <ligandPart>
        <name>Fe</name>
        <dbReference type="ChEBI" id="CHEBI:18248"/>
    </ligandPart>
</feature>
<evidence type="ECO:0000256" key="10">
    <source>
        <dbReference type="ARBA" id="ARBA00023136"/>
    </source>
</evidence>
<dbReference type="GO" id="GO:0005506">
    <property type="term" value="F:iron ion binding"/>
    <property type="evidence" value="ECO:0007669"/>
    <property type="project" value="InterPro"/>
</dbReference>
<dbReference type="InterPro" id="IPR002401">
    <property type="entry name" value="Cyt_P450_E_grp-I"/>
</dbReference>
<dbReference type="PRINTS" id="PR00463">
    <property type="entry name" value="EP450I"/>
</dbReference>
<evidence type="ECO:0000256" key="11">
    <source>
        <dbReference type="PIRSR" id="PIRSR602401-1"/>
    </source>
</evidence>
<dbReference type="InterPro" id="IPR001128">
    <property type="entry name" value="Cyt_P450"/>
</dbReference>
<dbReference type="InterPro" id="IPR036396">
    <property type="entry name" value="Cyt_P450_sf"/>
</dbReference>
<evidence type="ECO:0000256" key="4">
    <source>
        <dbReference type="ARBA" id="ARBA00022692"/>
    </source>
</evidence>
<evidence type="ECO:0000256" key="7">
    <source>
        <dbReference type="ARBA" id="ARBA00023002"/>
    </source>
</evidence>
<dbReference type="Gene3D" id="1.10.630.10">
    <property type="entry name" value="Cytochrome P450"/>
    <property type="match status" value="1"/>
</dbReference>
<keyword evidence="10 12" id="KW-0472">Membrane</keyword>
<evidence type="ECO:0000256" key="3">
    <source>
        <dbReference type="ARBA" id="ARBA00022617"/>
    </source>
</evidence>
<reference evidence="13 14" key="1">
    <citation type="journal article" date="2014" name="PLoS ONE">
        <title>Global Analysis of Gene Expression Profiles in Physic Nut (Jatropha curcas L.) Seedlings Exposed to Salt Stress.</title>
        <authorList>
            <person name="Zhang L."/>
            <person name="Zhang C."/>
            <person name="Wu P."/>
            <person name="Chen Y."/>
            <person name="Li M."/>
            <person name="Jiang H."/>
            <person name="Wu G."/>
        </authorList>
    </citation>
    <scope>NUCLEOTIDE SEQUENCE [LARGE SCALE GENOMIC DNA]</scope>
    <source>
        <strain evidence="14">cv. GZQX0401</strain>
        <tissue evidence="13">Young leaves</tissue>
    </source>
</reference>
<dbReference type="FunFam" id="1.10.630.10:FF:000029">
    <property type="entry name" value="Cytochrome P450 734A1"/>
    <property type="match status" value="1"/>
</dbReference>
<dbReference type="AlphaFoldDB" id="A0A067K964"/>
<dbReference type="InterPro" id="IPR050665">
    <property type="entry name" value="Cytochrome_P450_Monooxygen"/>
</dbReference>
<dbReference type="PANTHER" id="PTHR24282:SF135">
    <property type="entry name" value="CYTOCHROME P450 709B2"/>
    <property type="match status" value="1"/>
</dbReference>
<dbReference type="PRINTS" id="PR00385">
    <property type="entry name" value="P450"/>
</dbReference>
<proteinExistence type="inferred from homology"/>
<protein>
    <recommendedName>
        <fullName evidence="15">Cytochrome P450</fullName>
    </recommendedName>
</protein>
<keyword evidence="3 11" id="KW-0349">Heme</keyword>
<dbReference type="PANTHER" id="PTHR24282">
    <property type="entry name" value="CYTOCHROME P450 FAMILY MEMBER"/>
    <property type="match status" value="1"/>
</dbReference>
<dbReference type="GO" id="GO:0004497">
    <property type="term" value="F:monooxygenase activity"/>
    <property type="evidence" value="ECO:0007669"/>
    <property type="project" value="UniProtKB-KW"/>
</dbReference>
<dbReference type="KEGG" id="jcu:105642716"/>
<comment type="cofactor">
    <cofactor evidence="11">
        <name>heme</name>
        <dbReference type="ChEBI" id="CHEBI:30413"/>
    </cofactor>
</comment>
<keyword evidence="8 11" id="KW-0408">Iron</keyword>
<dbReference type="GO" id="GO:0020037">
    <property type="term" value="F:heme binding"/>
    <property type="evidence" value="ECO:0007669"/>
    <property type="project" value="InterPro"/>
</dbReference>
<comment type="similarity">
    <text evidence="2">Belongs to the cytochrome P450 family.</text>
</comment>
<evidence type="ECO:0000256" key="8">
    <source>
        <dbReference type="ARBA" id="ARBA00023004"/>
    </source>
</evidence>
<evidence type="ECO:0000256" key="6">
    <source>
        <dbReference type="ARBA" id="ARBA00022989"/>
    </source>
</evidence>
<dbReference type="GO" id="GO:0016020">
    <property type="term" value="C:membrane"/>
    <property type="evidence" value="ECO:0007669"/>
    <property type="project" value="UniProtKB-SubCell"/>
</dbReference>
<evidence type="ECO:0000256" key="1">
    <source>
        <dbReference type="ARBA" id="ARBA00004167"/>
    </source>
</evidence>
<dbReference type="Pfam" id="PF00067">
    <property type="entry name" value="p450"/>
    <property type="match status" value="1"/>
</dbReference>
<evidence type="ECO:0000313" key="13">
    <source>
        <dbReference type="EMBL" id="KDP28354.1"/>
    </source>
</evidence>
<keyword evidence="6 12" id="KW-1133">Transmembrane helix</keyword>
<dbReference type="Proteomes" id="UP000027138">
    <property type="component" value="Unassembled WGS sequence"/>
</dbReference>
<dbReference type="GO" id="GO:0016705">
    <property type="term" value="F:oxidoreductase activity, acting on paired donors, with incorporation or reduction of molecular oxygen"/>
    <property type="evidence" value="ECO:0007669"/>
    <property type="project" value="InterPro"/>
</dbReference>
<evidence type="ECO:0008006" key="15">
    <source>
        <dbReference type="Google" id="ProtNLM"/>
    </source>
</evidence>
<keyword evidence="7" id="KW-0560">Oxidoreductase</keyword>
<dbReference type="STRING" id="180498.A0A067K964"/>
<keyword evidence="5 11" id="KW-0479">Metal-binding</keyword>
<organism evidence="13 14">
    <name type="scientific">Jatropha curcas</name>
    <name type="common">Barbados nut</name>
    <dbReference type="NCBI Taxonomy" id="180498"/>
    <lineage>
        <taxon>Eukaryota</taxon>
        <taxon>Viridiplantae</taxon>
        <taxon>Streptophyta</taxon>
        <taxon>Embryophyta</taxon>
        <taxon>Tracheophyta</taxon>
        <taxon>Spermatophyta</taxon>
        <taxon>Magnoliopsida</taxon>
        <taxon>eudicotyledons</taxon>
        <taxon>Gunneridae</taxon>
        <taxon>Pentapetalae</taxon>
        <taxon>rosids</taxon>
        <taxon>fabids</taxon>
        <taxon>Malpighiales</taxon>
        <taxon>Euphorbiaceae</taxon>
        <taxon>Crotonoideae</taxon>
        <taxon>Jatropheae</taxon>
        <taxon>Jatropha</taxon>
    </lineage>
</organism>
<gene>
    <name evidence="13" type="ORF">JCGZ_14125</name>
</gene>
<dbReference type="EMBL" id="KK914782">
    <property type="protein sequence ID" value="KDP28354.1"/>
    <property type="molecule type" value="Genomic_DNA"/>
</dbReference>
<evidence type="ECO:0000256" key="12">
    <source>
        <dbReference type="SAM" id="Phobius"/>
    </source>
</evidence>
<keyword evidence="14" id="KW-1185">Reference proteome</keyword>
<evidence type="ECO:0000256" key="5">
    <source>
        <dbReference type="ARBA" id="ARBA00022723"/>
    </source>
</evidence>
<sequence>MGYAGFVLVALVIVVITNIWRLFKIVVWRPYVLTKSFEKQGIKGPPYKLLYGSLAEMKELKKVARKTVLDTNSNDIIHRVVPHYHKWFSQYGETILYWHGTTPRITVTDPELAKQILSNKFGFYVKPKPTPSILKLTGQGLIFVKGGDWVRHRRVLNPAFSVDKLKIMIKKMADCTIAVLDEWNNQCHLSDNDQRTVKIAMHENLQKLTSDVIAHTAFGSSYKEGREAFYAQKELQKCCAASISDVFIPGTQYLPTPMNLRIWKLDKQLTNTLKGIIESRLKTAQSSLDGCYGDDLLGIMIESLVSKTAESKNSPKLSMCEIMEDCKTFFFAGQETTANLLTWTTFLLSLHTDWQEKLREEVLKECGMEIPDADMLAKLKLVNMVLLEALRLYGPVIMLIRKTSEDMKLGDLMIPKDTSLTIPLVKIHRSKEYWGEDANEFNPLRFANGVSKAAKHPNALLAFAIGPRICIGQNFAMLEAKTVLALILQRFSLSLSPEYKHAPVDYLTLHPEYGLQVNVKSLHL</sequence>
<evidence type="ECO:0000313" key="14">
    <source>
        <dbReference type="Proteomes" id="UP000027138"/>
    </source>
</evidence>
<dbReference type="OrthoDB" id="1470350at2759"/>
<keyword evidence="9" id="KW-0503">Monooxygenase</keyword>
<comment type="subcellular location">
    <subcellularLocation>
        <location evidence="1">Membrane</location>
        <topology evidence="1">Single-pass membrane protein</topology>
    </subcellularLocation>
</comment>
<accession>A0A067K964</accession>
<evidence type="ECO:0000256" key="9">
    <source>
        <dbReference type="ARBA" id="ARBA00023033"/>
    </source>
</evidence>
<evidence type="ECO:0000256" key="2">
    <source>
        <dbReference type="ARBA" id="ARBA00010617"/>
    </source>
</evidence>
<keyword evidence="4 12" id="KW-0812">Transmembrane</keyword>
<name>A0A067K964_JATCU</name>
<feature type="transmembrane region" description="Helical" evidence="12">
    <location>
        <begin position="6"/>
        <end position="23"/>
    </location>
</feature>